<dbReference type="InterPro" id="IPR051505">
    <property type="entry name" value="C-type_lectin_domain"/>
</dbReference>
<reference evidence="10" key="2">
    <citation type="submission" date="2025-08" db="UniProtKB">
        <authorList>
            <consortium name="Ensembl"/>
        </authorList>
    </citation>
    <scope>IDENTIFICATION</scope>
</reference>
<evidence type="ECO:0000256" key="4">
    <source>
        <dbReference type="ARBA" id="ARBA00022734"/>
    </source>
</evidence>
<keyword evidence="11" id="KW-1185">Reference proteome</keyword>
<dbReference type="Gene3D" id="3.10.100.10">
    <property type="entry name" value="Mannose-Binding Protein A, subunit A"/>
    <property type="match status" value="1"/>
</dbReference>
<dbReference type="Proteomes" id="UP000005225">
    <property type="component" value="Unassembled WGS sequence"/>
</dbReference>
<dbReference type="OMA" id="WVWIYRK"/>
<protein>
    <submittedName>
        <fullName evidence="10">Layilin</fullName>
    </submittedName>
</protein>
<dbReference type="GO" id="GO:0050772">
    <property type="term" value="P:positive regulation of axonogenesis"/>
    <property type="evidence" value="ECO:0007669"/>
    <property type="project" value="TreeGrafter"/>
</dbReference>
<feature type="domain" description="C-type lectin" evidence="9">
    <location>
        <begin position="45"/>
        <end position="185"/>
    </location>
</feature>
<keyword evidence="6 7" id="KW-0472">Membrane</keyword>
<dbReference type="SMART" id="SM00034">
    <property type="entry name" value="CLECT"/>
    <property type="match status" value="1"/>
</dbReference>
<evidence type="ECO:0000256" key="2">
    <source>
        <dbReference type="ARBA" id="ARBA00022692"/>
    </source>
</evidence>
<dbReference type="EMBL" id="AAQR03115804">
    <property type="status" value="NOT_ANNOTATED_CDS"/>
    <property type="molecule type" value="Genomic_DNA"/>
</dbReference>
<dbReference type="CDD" id="cd03595">
    <property type="entry name" value="CLECT_chondrolectin_like"/>
    <property type="match status" value="1"/>
</dbReference>
<name>H0X7D8_OTOGA</name>
<keyword evidence="2 7" id="KW-0812">Transmembrane</keyword>
<evidence type="ECO:0000259" key="9">
    <source>
        <dbReference type="PROSITE" id="PS50041"/>
    </source>
</evidence>
<accession>H0X7D8</accession>
<feature type="signal peptide" evidence="8">
    <location>
        <begin position="1"/>
        <end position="24"/>
    </location>
</feature>
<evidence type="ECO:0000313" key="11">
    <source>
        <dbReference type="Proteomes" id="UP000005225"/>
    </source>
</evidence>
<feature type="chain" id="PRO_5003544521" evidence="8">
    <location>
        <begin position="25"/>
        <end position="383"/>
    </location>
</feature>
<dbReference type="FunCoup" id="H0X7D8">
    <property type="interactions" value="39"/>
</dbReference>
<dbReference type="Pfam" id="PF00059">
    <property type="entry name" value="Lectin_C"/>
    <property type="match status" value="1"/>
</dbReference>
<evidence type="ECO:0000256" key="3">
    <source>
        <dbReference type="ARBA" id="ARBA00022729"/>
    </source>
</evidence>
<comment type="subcellular location">
    <subcellularLocation>
        <location evidence="1">Membrane</location>
        <topology evidence="1">Single-pass type I membrane protein</topology>
    </subcellularLocation>
</comment>
<dbReference type="GO" id="GO:0005737">
    <property type="term" value="C:cytoplasm"/>
    <property type="evidence" value="ECO:0007669"/>
    <property type="project" value="TreeGrafter"/>
</dbReference>
<evidence type="ECO:0000256" key="5">
    <source>
        <dbReference type="ARBA" id="ARBA00022989"/>
    </source>
</evidence>
<evidence type="ECO:0000256" key="6">
    <source>
        <dbReference type="ARBA" id="ARBA00023136"/>
    </source>
</evidence>
<reference evidence="10" key="3">
    <citation type="submission" date="2025-09" db="UniProtKB">
        <authorList>
            <consortium name="Ensembl"/>
        </authorList>
    </citation>
    <scope>IDENTIFICATION</scope>
</reference>
<dbReference type="InterPro" id="IPR001304">
    <property type="entry name" value="C-type_lectin-like"/>
</dbReference>
<dbReference type="SUPFAM" id="SSF56436">
    <property type="entry name" value="C-type lectin-like"/>
    <property type="match status" value="1"/>
</dbReference>
<evidence type="ECO:0000256" key="8">
    <source>
        <dbReference type="SAM" id="SignalP"/>
    </source>
</evidence>
<reference evidence="11" key="1">
    <citation type="submission" date="2011-03" db="EMBL/GenBank/DDBJ databases">
        <title>Version 3 of the genome sequence of Otolemur garnettii (Bushbaby).</title>
        <authorList>
            <consortium name="The Broad Institute Genome Sequencing Platform"/>
            <person name="Di Palma F."/>
            <person name="Johnson J."/>
            <person name="Lander E.S."/>
            <person name="Lindblad-Toh K."/>
            <person name="Jaffe D.B."/>
            <person name="Gnerre S."/>
            <person name="MacCallum I."/>
            <person name="Przybylski D."/>
            <person name="Ribeiro F.J."/>
            <person name="Burton J.N."/>
            <person name="Walker B.J."/>
            <person name="Sharpe T."/>
            <person name="Hall G."/>
        </authorList>
    </citation>
    <scope>NUCLEOTIDE SEQUENCE [LARGE SCALE GENOMIC DNA]</scope>
</reference>
<dbReference type="eggNOG" id="KOG4297">
    <property type="taxonomic scope" value="Eukaryota"/>
</dbReference>
<evidence type="ECO:0000313" key="10">
    <source>
        <dbReference type="Ensembl" id="ENSOGAP00000011322.2"/>
    </source>
</evidence>
<keyword evidence="4" id="KW-0430">Lectin</keyword>
<dbReference type="InterPro" id="IPR016187">
    <property type="entry name" value="CTDL_fold"/>
</dbReference>
<dbReference type="GO" id="GO:0005540">
    <property type="term" value="F:hyaluronic acid binding"/>
    <property type="evidence" value="ECO:0007669"/>
    <property type="project" value="Ensembl"/>
</dbReference>
<evidence type="ECO:0000256" key="7">
    <source>
        <dbReference type="SAM" id="Phobius"/>
    </source>
</evidence>
<dbReference type="PANTHER" id="PTHR14789:SF2">
    <property type="entry name" value="LAYILIN"/>
    <property type="match status" value="1"/>
</dbReference>
<dbReference type="GO" id="GO:0016020">
    <property type="term" value="C:membrane"/>
    <property type="evidence" value="ECO:0007669"/>
    <property type="project" value="UniProtKB-SubCell"/>
</dbReference>
<dbReference type="GO" id="GO:0030246">
    <property type="term" value="F:carbohydrate binding"/>
    <property type="evidence" value="ECO:0007669"/>
    <property type="project" value="UniProtKB-KW"/>
</dbReference>
<dbReference type="FunFam" id="3.10.100.10:FF:000006">
    <property type="entry name" value="Layilin b"/>
    <property type="match status" value="1"/>
</dbReference>
<proteinExistence type="predicted"/>
<dbReference type="PANTHER" id="PTHR14789">
    <property type="entry name" value="CHONDROLECTIN VARIANT CHODLFDELTAE"/>
    <property type="match status" value="1"/>
</dbReference>
<organism evidence="10 11">
    <name type="scientific">Otolemur garnettii</name>
    <name type="common">Small-eared galago</name>
    <name type="synonym">Garnett's greater bushbaby</name>
    <dbReference type="NCBI Taxonomy" id="30611"/>
    <lineage>
        <taxon>Eukaryota</taxon>
        <taxon>Metazoa</taxon>
        <taxon>Chordata</taxon>
        <taxon>Craniata</taxon>
        <taxon>Vertebrata</taxon>
        <taxon>Euteleostomi</taxon>
        <taxon>Mammalia</taxon>
        <taxon>Eutheria</taxon>
        <taxon>Euarchontoglires</taxon>
        <taxon>Primates</taxon>
        <taxon>Strepsirrhini</taxon>
        <taxon>Lorisiformes</taxon>
        <taxon>Galagidae</taxon>
        <taxon>Otolemur</taxon>
    </lineage>
</organism>
<dbReference type="InterPro" id="IPR016186">
    <property type="entry name" value="C-type_lectin-like/link_sf"/>
</dbReference>
<dbReference type="AlphaFoldDB" id="H0X7D8"/>
<dbReference type="HOGENOM" id="CLU_045492_1_1_1"/>
<keyword evidence="5 7" id="KW-1133">Transmembrane helix</keyword>
<sequence>MQPGAALQAVLLALLLAGPRDASGRLLSAGRLLFSLGQPVCRGGTQRPCYKVIYFHDTSRRLNFEEAREACRRDGGQLVSIESEDEQRLIEKFIENLLASDGDFWIGLRQREDKQNNSTACQDLYAWTDGSTSKFRNWYVDEPSCGSEVCVVMYHQPSAPAGMGGPYMFQWNDDRCNMKNNFICKYADAFLQVLMCLSPGEATESARPILPEETQAEEDAKETFKENKEATLNLAYILIPSIPLLLLLVVATVLLWVWICRRRKQEQPGLSTKEQHAIWPSPHQENSPDLEVYNVIRKQSEADLAEPRPDLKNISFWVYSGDASPDDASCDYDNVAVNPSESGFVTLASVESGFVTNDIYEFSPDQTGRSKESGWVENEIYGY</sequence>
<dbReference type="InParanoid" id="H0X7D8"/>
<keyword evidence="3 8" id="KW-0732">Signal</keyword>
<dbReference type="PROSITE" id="PS50041">
    <property type="entry name" value="C_TYPE_LECTIN_2"/>
    <property type="match status" value="1"/>
</dbReference>
<dbReference type="Ensembl" id="ENSOGAT00000012640.2">
    <property type="protein sequence ID" value="ENSOGAP00000011322.2"/>
    <property type="gene ID" value="ENSOGAG00000012637.2"/>
</dbReference>
<dbReference type="GeneTree" id="ENSGT00390000001844"/>
<dbReference type="STRING" id="30611.ENSOGAP00000011322"/>
<feature type="transmembrane region" description="Helical" evidence="7">
    <location>
        <begin position="234"/>
        <end position="259"/>
    </location>
</feature>
<evidence type="ECO:0000256" key="1">
    <source>
        <dbReference type="ARBA" id="ARBA00004479"/>
    </source>
</evidence>